<dbReference type="Gene3D" id="3.40.640.10">
    <property type="entry name" value="Type I PLP-dependent aspartate aminotransferase-like (Major domain)"/>
    <property type="match status" value="1"/>
</dbReference>
<reference evidence="2" key="1">
    <citation type="submission" date="2012-09" db="EMBL/GenBank/DDBJ databases">
        <authorList>
            <person name="Martin A.A."/>
        </authorList>
    </citation>
    <scope>NUCLEOTIDE SEQUENCE</scope>
</reference>
<dbReference type="PANTHER" id="PTHR43586:SF8">
    <property type="entry name" value="CYSTEINE DESULFURASE 1, CHLOROPLASTIC"/>
    <property type="match status" value="1"/>
</dbReference>
<accession>A0A0K0DER9</accession>
<evidence type="ECO:0000313" key="2">
    <source>
        <dbReference type="Proteomes" id="UP000035642"/>
    </source>
</evidence>
<dbReference type="WBParaSite" id="ACAC_0000939201-mRNA-1">
    <property type="protein sequence ID" value="ACAC_0000939201-mRNA-1"/>
    <property type="gene ID" value="ACAC_0000939201"/>
</dbReference>
<keyword evidence="1" id="KW-0663">Pyridoxal phosphate</keyword>
<sequence>MLHRVFGERIPEIETDSEKKFLFTSEDLLLWIRENEIGNDVVIETPFGRRYAIYCDYTASARAIRPIEEYILENVLPLYGNTHSSVTVSSEQTTLFVHEARRKNWVFFPPGILEYGTVIVERKRYNTLSVWDYASSAPYVKIEVNGVHPIDAVFFSGHKFIGGVSTPG</sequence>
<dbReference type="InterPro" id="IPR015421">
    <property type="entry name" value="PyrdxlP-dep_Trfase_major"/>
</dbReference>
<proteinExistence type="predicted"/>
<dbReference type="InterPro" id="IPR015424">
    <property type="entry name" value="PyrdxlP-dep_Trfase"/>
</dbReference>
<dbReference type="Proteomes" id="UP000035642">
    <property type="component" value="Unassembled WGS sequence"/>
</dbReference>
<dbReference type="SUPFAM" id="SSF53383">
    <property type="entry name" value="PLP-dependent transferases"/>
    <property type="match status" value="1"/>
</dbReference>
<evidence type="ECO:0000256" key="1">
    <source>
        <dbReference type="ARBA" id="ARBA00022898"/>
    </source>
</evidence>
<reference evidence="3" key="2">
    <citation type="submission" date="2017-02" db="UniProtKB">
        <authorList>
            <consortium name="WormBaseParasite"/>
        </authorList>
    </citation>
    <scope>IDENTIFICATION</scope>
</reference>
<keyword evidence="2" id="KW-1185">Reference proteome</keyword>
<dbReference type="AlphaFoldDB" id="A0A0K0DER9"/>
<organism evidence="2 3">
    <name type="scientific">Angiostrongylus cantonensis</name>
    <name type="common">Rat lungworm</name>
    <dbReference type="NCBI Taxonomy" id="6313"/>
    <lineage>
        <taxon>Eukaryota</taxon>
        <taxon>Metazoa</taxon>
        <taxon>Ecdysozoa</taxon>
        <taxon>Nematoda</taxon>
        <taxon>Chromadorea</taxon>
        <taxon>Rhabditida</taxon>
        <taxon>Rhabditina</taxon>
        <taxon>Rhabditomorpha</taxon>
        <taxon>Strongyloidea</taxon>
        <taxon>Metastrongylidae</taxon>
        <taxon>Angiostrongylus</taxon>
    </lineage>
</organism>
<protein>
    <submittedName>
        <fullName evidence="3">Aminotran_5 domain-containing protein</fullName>
    </submittedName>
</protein>
<name>A0A0K0DER9_ANGCA</name>
<dbReference type="STRING" id="6313.A0A0K0DER9"/>
<dbReference type="PANTHER" id="PTHR43586">
    <property type="entry name" value="CYSTEINE DESULFURASE"/>
    <property type="match status" value="1"/>
</dbReference>
<evidence type="ECO:0000313" key="3">
    <source>
        <dbReference type="WBParaSite" id="ACAC_0000939201-mRNA-1"/>
    </source>
</evidence>